<keyword evidence="3" id="KW-0520">NAD</keyword>
<dbReference type="PANTHER" id="PTHR43477:SF4">
    <property type="entry name" value="DEHYDROGENASE_REDUCTASE SDR FAMILY MEMBER 6"/>
    <property type="match status" value="1"/>
</dbReference>
<protein>
    <submittedName>
        <fullName evidence="4">SDR family NAD(P)-dependent oxidoreductase</fullName>
    </submittedName>
</protein>
<dbReference type="AlphaFoldDB" id="A0A8J7R140"/>
<name>A0A8J7R140_9HYPH</name>
<evidence type="ECO:0000313" key="4">
    <source>
        <dbReference type="EMBL" id="MBP0440708.1"/>
    </source>
</evidence>
<accession>A0A8J7R140</accession>
<dbReference type="Proteomes" id="UP000666240">
    <property type="component" value="Unassembled WGS sequence"/>
</dbReference>
<comment type="caution">
    <text evidence="4">The sequence shown here is derived from an EMBL/GenBank/DDBJ whole genome shotgun (WGS) entry which is preliminary data.</text>
</comment>
<dbReference type="RefSeq" id="WP_209336743.1">
    <property type="nucleotide sequence ID" value="NZ_JAGIYY010000009.1"/>
</dbReference>
<evidence type="ECO:0000256" key="3">
    <source>
        <dbReference type="ARBA" id="ARBA00023027"/>
    </source>
</evidence>
<dbReference type="InterPro" id="IPR002347">
    <property type="entry name" value="SDR_fam"/>
</dbReference>
<dbReference type="PANTHER" id="PTHR43477">
    <property type="entry name" value="DIHYDROANTICAPSIN 7-DEHYDROGENASE"/>
    <property type="match status" value="1"/>
</dbReference>
<dbReference type="Gene3D" id="3.40.50.720">
    <property type="entry name" value="NAD(P)-binding Rossmann-like Domain"/>
    <property type="match status" value="1"/>
</dbReference>
<dbReference type="NCBIfam" id="NF004779">
    <property type="entry name" value="PRK06125.1"/>
    <property type="match status" value="1"/>
</dbReference>
<evidence type="ECO:0000256" key="1">
    <source>
        <dbReference type="ARBA" id="ARBA00006484"/>
    </source>
</evidence>
<dbReference type="EMBL" id="JAGIYY010000009">
    <property type="protein sequence ID" value="MBP0440708.1"/>
    <property type="molecule type" value="Genomic_DNA"/>
</dbReference>
<organism evidence="4 5">
    <name type="scientific">Tianweitania sediminis</name>
    <dbReference type="NCBI Taxonomy" id="1502156"/>
    <lineage>
        <taxon>Bacteria</taxon>
        <taxon>Pseudomonadati</taxon>
        <taxon>Pseudomonadota</taxon>
        <taxon>Alphaproteobacteria</taxon>
        <taxon>Hyphomicrobiales</taxon>
        <taxon>Phyllobacteriaceae</taxon>
        <taxon>Tianweitania</taxon>
    </lineage>
</organism>
<gene>
    <name evidence="4" type="ORF">J5Y06_18825</name>
</gene>
<proteinExistence type="inferred from homology"/>
<evidence type="ECO:0000256" key="2">
    <source>
        <dbReference type="ARBA" id="ARBA00023002"/>
    </source>
</evidence>
<comment type="similarity">
    <text evidence="1">Belongs to the short-chain dehydrogenases/reductases (SDR) family.</text>
</comment>
<evidence type="ECO:0000313" key="5">
    <source>
        <dbReference type="Proteomes" id="UP000666240"/>
    </source>
</evidence>
<keyword evidence="5" id="KW-1185">Reference proteome</keyword>
<reference evidence="4" key="1">
    <citation type="submission" date="2021-03" db="EMBL/GenBank/DDBJ databases">
        <title>Genome sequencing and assembly of Tianweitania sediminis.</title>
        <authorList>
            <person name="Chhetri G."/>
        </authorList>
    </citation>
    <scope>NUCLEOTIDE SEQUENCE</scope>
    <source>
        <strain evidence="4">Z8</strain>
    </source>
</reference>
<dbReference type="SUPFAM" id="SSF51735">
    <property type="entry name" value="NAD(P)-binding Rossmann-fold domains"/>
    <property type="match status" value="1"/>
</dbReference>
<dbReference type="PRINTS" id="PR00081">
    <property type="entry name" value="GDHRDH"/>
</dbReference>
<sequence>MDLDLDGKSIIVTGASAGIGLACANRFAQEGARVVLVSRGTDRLKTALNKLGSANAVVHAADLGRHDDREALFEAFPDADVLINNAGAIPGGSLSAMSMDRWREAWELKVFGYIHLTKLFLAAMQQRKAGCIVNIIGMAGRAPRPDYICGTAGNAALIAFTEAVGGASTRDGVRVCGINPGMTLTDRVRRLIPGRQGAEPYGSLSAGWNDLDLPFARMVTPDEIAAVAVFLSSSAASYISGTVVDIDGGNRFR</sequence>
<dbReference type="InterPro" id="IPR036291">
    <property type="entry name" value="NAD(P)-bd_dom_sf"/>
</dbReference>
<dbReference type="GO" id="GO:0016491">
    <property type="term" value="F:oxidoreductase activity"/>
    <property type="evidence" value="ECO:0007669"/>
    <property type="project" value="UniProtKB-KW"/>
</dbReference>
<dbReference type="InterPro" id="IPR051122">
    <property type="entry name" value="SDR_DHRS6-like"/>
</dbReference>
<dbReference type="Pfam" id="PF00106">
    <property type="entry name" value="adh_short"/>
    <property type="match status" value="1"/>
</dbReference>
<keyword evidence="2" id="KW-0560">Oxidoreductase</keyword>